<dbReference type="Proteomes" id="UP000499080">
    <property type="component" value="Unassembled WGS sequence"/>
</dbReference>
<dbReference type="AlphaFoldDB" id="A0A4Y2CF50"/>
<comment type="caution">
    <text evidence="1">The sequence shown here is derived from an EMBL/GenBank/DDBJ whole genome shotgun (WGS) entry which is preliminary data.</text>
</comment>
<proteinExistence type="predicted"/>
<evidence type="ECO:0000313" key="1">
    <source>
        <dbReference type="EMBL" id="GBM02849.1"/>
    </source>
</evidence>
<organism evidence="1 2">
    <name type="scientific">Araneus ventricosus</name>
    <name type="common">Orbweaver spider</name>
    <name type="synonym">Epeira ventricosa</name>
    <dbReference type="NCBI Taxonomy" id="182803"/>
    <lineage>
        <taxon>Eukaryota</taxon>
        <taxon>Metazoa</taxon>
        <taxon>Ecdysozoa</taxon>
        <taxon>Arthropoda</taxon>
        <taxon>Chelicerata</taxon>
        <taxon>Arachnida</taxon>
        <taxon>Araneae</taxon>
        <taxon>Araneomorphae</taxon>
        <taxon>Entelegynae</taxon>
        <taxon>Araneoidea</taxon>
        <taxon>Araneidae</taxon>
        <taxon>Araneus</taxon>
    </lineage>
</organism>
<evidence type="ECO:0000313" key="2">
    <source>
        <dbReference type="Proteomes" id="UP000499080"/>
    </source>
</evidence>
<name>A0A4Y2CF50_ARAVE</name>
<protein>
    <submittedName>
        <fullName evidence="1">Uncharacterized protein</fullName>
    </submittedName>
</protein>
<reference evidence="1 2" key="1">
    <citation type="journal article" date="2019" name="Sci. Rep.">
        <title>Orb-weaving spider Araneus ventricosus genome elucidates the spidroin gene catalogue.</title>
        <authorList>
            <person name="Kono N."/>
            <person name="Nakamura H."/>
            <person name="Ohtoshi R."/>
            <person name="Moran D.A.P."/>
            <person name="Shinohara A."/>
            <person name="Yoshida Y."/>
            <person name="Fujiwara M."/>
            <person name="Mori M."/>
            <person name="Tomita M."/>
            <person name="Arakawa K."/>
        </authorList>
    </citation>
    <scope>NUCLEOTIDE SEQUENCE [LARGE SCALE GENOMIC DNA]</scope>
</reference>
<accession>A0A4Y2CF50</accession>
<keyword evidence="2" id="KW-1185">Reference proteome</keyword>
<dbReference type="EMBL" id="BGPR01000184">
    <property type="protein sequence ID" value="GBM02849.1"/>
    <property type="molecule type" value="Genomic_DNA"/>
</dbReference>
<gene>
    <name evidence="1" type="ORF">AVEN_52027_1</name>
</gene>
<sequence length="92" mass="10854">MEVSGWKETDDDIFRRHKPSYVIKIEETCTVVGAGDWSSGCGFWDWNPAIYLGSQRVNFRLGYAIWRQTKCCHVKKMFFLFYCNTFKFTFTG</sequence>